<protein>
    <recommendedName>
        <fullName evidence="3">Phage nucleotide-binding protein</fullName>
    </recommendedName>
</protein>
<organism evidence="2">
    <name type="scientific">marine sediment metagenome</name>
    <dbReference type="NCBI Taxonomy" id="412755"/>
    <lineage>
        <taxon>unclassified sequences</taxon>
        <taxon>metagenomes</taxon>
        <taxon>ecological metagenomes</taxon>
    </lineage>
</organism>
<accession>A0A0F9MXF3</accession>
<dbReference type="SUPFAM" id="SSF52540">
    <property type="entry name" value="P-loop containing nucleoside triphosphate hydrolases"/>
    <property type="match status" value="1"/>
</dbReference>
<reference evidence="2" key="1">
    <citation type="journal article" date="2015" name="Nature">
        <title>Complex archaea that bridge the gap between prokaryotes and eukaryotes.</title>
        <authorList>
            <person name="Spang A."/>
            <person name="Saw J.H."/>
            <person name="Jorgensen S.L."/>
            <person name="Zaremba-Niedzwiedzka K."/>
            <person name="Martijn J."/>
            <person name="Lind A.E."/>
            <person name="van Eijk R."/>
            <person name="Schleper C."/>
            <person name="Guy L."/>
            <person name="Ettema T.J."/>
        </authorList>
    </citation>
    <scope>NUCLEOTIDE SEQUENCE</scope>
</reference>
<comment type="caution">
    <text evidence="2">The sequence shown here is derived from an EMBL/GenBank/DDBJ whole genome shotgun (WGS) entry which is preliminary data.</text>
</comment>
<evidence type="ECO:0000313" key="2">
    <source>
        <dbReference type="EMBL" id="KKM81315.1"/>
    </source>
</evidence>
<feature type="region of interest" description="Disordered" evidence="1">
    <location>
        <begin position="231"/>
        <end position="274"/>
    </location>
</feature>
<dbReference type="Pfam" id="PF13479">
    <property type="entry name" value="AAA_24"/>
    <property type="match status" value="1"/>
</dbReference>
<dbReference type="EMBL" id="LAZR01008037">
    <property type="protein sequence ID" value="KKM81315.1"/>
    <property type="molecule type" value="Genomic_DNA"/>
</dbReference>
<evidence type="ECO:0000256" key="1">
    <source>
        <dbReference type="SAM" id="MobiDB-lite"/>
    </source>
</evidence>
<dbReference type="InterPro" id="IPR027417">
    <property type="entry name" value="P-loop_NTPase"/>
</dbReference>
<proteinExistence type="predicted"/>
<evidence type="ECO:0008006" key="3">
    <source>
        <dbReference type="Google" id="ProtNLM"/>
    </source>
</evidence>
<feature type="compositionally biased region" description="Basic residues" evidence="1">
    <location>
        <begin position="240"/>
        <end position="252"/>
    </location>
</feature>
<gene>
    <name evidence="2" type="ORF">LCGC14_1330990</name>
</gene>
<name>A0A0F9MXF3_9ZZZZ</name>
<dbReference type="AlphaFoldDB" id="A0A0F9MXF3"/>
<sequence length="274" mass="30603">MKIENTQKDYKNVASINMLVYGVGGVGKSTFASTFPKPIIFDFENGAKYFKQRGIDVDVIRMDSWFKTSDKKELIDMVKNYETIIFDPIGEAMDKLIKSEEITGAKYRQSDGALTMSGWGKVKDDMRSMIKWARDTGKHVIIVAHDSDAPVAGSEGSVKKVPLIATKLGAELVNMVDIVAYLDILQIEGEPEKRVLRVNPADMGYIAKDRTETLGKFVKPDFNYINEQIMKGQTEEKKTTAKKPVSKAKSKTTKKEAKVDDTISEESNPFPDGK</sequence>